<comment type="caution">
    <text evidence="2">The sequence shown here is derived from an EMBL/GenBank/DDBJ whole genome shotgun (WGS) entry which is preliminary data.</text>
</comment>
<feature type="compositionally biased region" description="Basic residues" evidence="1">
    <location>
        <begin position="1"/>
        <end position="11"/>
    </location>
</feature>
<feature type="compositionally biased region" description="Polar residues" evidence="1">
    <location>
        <begin position="13"/>
        <end position="29"/>
    </location>
</feature>
<sequence length="49" mass="5244">MGTKIRSKPGKPRTTSPENNSQVSSSTSAMGEKPSNGVEPWSGYPKYSN</sequence>
<evidence type="ECO:0000313" key="3">
    <source>
        <dbReference type="Proteomes" id="UP001054252"/>
    </source>
</evidence>
<keyword evidence="3" id="KW-1185">Reference proteome</keyword>
<reference evidence="2 3" key="1">
    <citation type="journal article" date="2021" name="Commun. Biol.">
        <title>The genome of Shorea leprosula (Dipterocarpaceae) highlights the ecological relevance of drought in aseasonal tropical rainforests.</title>
        <authorList>
            <person name="Ng K.K.S."/>
            <person name="Kobayashi M.J."/>
            <person name="Fawcett J.A."/>
            <person name="Hatakeyama M."/>
            <person name="Paape T."/>
            <person name="Ng C.H."/>
            <person name="Ang C.C."/>
            <person name="Tnah L.H."/>
            <person name="Lee C.T."/>
            <person name="Nishiyama T."/>
            <person name="Sese J."/>
            <person name="O'Brien M.J."/>
            <person name="Copetti D."/>
            <person name="Mohd Noor M.I."/>
            <person name="Ong R.C."/>
            <person name="Putra M."/>
            <person name="Sireger I.Z."/>
            <person name="Indrioko S."/>
            <person name="Kosugi Y."/>
            <person name="Izuno A."/>
            <person name="Isagi Y."/>
            <person name="Lee S.L."/>
            <person name="Shimizu K.K."/>
        </authorList>
    </citation>
    <scope>NUCLEOTIDE SEQUENCE [LARGE SCALE GENOMIC DNA]</scope>
    <source>
        <strain evidence="2">214</strain>
    </source>
</reference>
<dbReference type="AlphaFoldDB" id="A0AAV5ML76"/>
<evidence type="ECO:0000256" key="1">
    <source>
        <dbReference type="SAM" id="MobiDB-lite"/>
    </source>
</evidence>
<proteinExistence type="predicted"/>
<name>A0AAV5ML76_9ROSI</name>
<organism evidence="2 3">
    <name type="scientific">Rubroshorea leprosula</name>
    <dbReference type="NCBI Taxonomy" id="152421"/>
    <lineage>
        <taxon>Eukaryota</taxon>
        <taxon>Viridiplantae</taxon>
        <taxon>Streptophyta</taxon>
        <taxon>Embryophyta</taxon>
        <taxon>Tracheophyta</taxon>
        <taxon>Spermatophyta</taxon>
        <taxon>Magnoliopsida</taxon>
        <taxon>eudicotyledons</taxon>
        <taxon>Gunneridae</taxon>
        <taxon>Pentapetalae</taxon>
        <taxon>rosids</taxon>
        <taxon>malvids</taxon>
        <taxon>Malvales</taxon>
        <taxon>Dipterocarpaceae</taxon>
        <taxon>Rubroshorea</taxon>
    </lineage>
</organism>
<evidence type="ECO:0000313" key="2">
    <source>
        <dbReference type="EMBL" id="GKV50218.1"/>
    </source>
</evidence>
<accession>A0AAV5ML76</accession>
<feature type="region of interest" description="Disordered" evidence="1">
    <location>
        <begin position="1"/>
        <end position="49"/>
    </location>
</feature>
<dbReference type="Proteomes" id="UP001054252">
    <property type="component" value="Unassembled WGS sequence"/>
</dbReference>
<protein>
    <submittedName>
        <fullName evidence="2">Uncharacterized protein</fullName>
    </submittedName>
</protein>
<dbReference type="EMBL" id="BPVZ01000348">
    <property type="protein sequence ID" value="GKV50218.1"/>
    <property type="molecule type" value="Genomic_DNA"/>
</dbReference>
<gene>
    <name evidence="2" type="ORF">SLEP1_g56930</name>
</gene>